<evidence type="ECO:0000256" key="6">
    <source>
        <dbReference type="ARBA" id="ARBA00029555"/>
    </source>
</evidence>
<dbReference type="Proteomes" id="UP001153636">
    <property type="component" value="Chromosome 7"/>
</dbReference>
<gene>
    <name evidence="9" type="ORF">PSYICH_LOCUS13845</name>
</gene>
<dbReference type="AlphaFoldDB" id="A0A9P0DAJ1"/>
<name>A0A9P0DAJ1_9CUCU</name>
<evidence type="ECO:0000256" key="1">
    <source>
        <dbReference type="ARBA" id="ARBA00004430"/>
    </source>
</evidence>
<feature type="domain" description="CFAP91" evidence="8">
    <location>
        <begin position="150"/>
        <end position="302"/>
    </location>
</feature>
<dbReference type="GO" id="GO:0005930">
    <property type="term" value="C:axoneme"/>
    <property type="evidence" value="ECO:0007669"/>
    <property type="project" value="UniProtKB-SubCell"/>
</dbReference>
<feature type="coiled-coil region" evidence="7">
    <location>
        <begin position="271"/>
        <end position="313"/>
    </location>
</feature>
<dbReference type="OrthoDB" id="567787at2759"/>
<evidence type="ECO:0000256" key="4">
    <source>
        <dbReference type="ARBA" id="ARBA00023273"/>
    </source>
</evidence>
<dbReference type="InterPro" id="IPR026720">
    <property type="entry name" value="CFAP91"/>
</dbReference>
<dbReference type="EMBL" id="OV651819">
    <property type="protein sequence ID" value="CAH1113365.1"/>
    <property type="molecule type" value="Genomic_DNA"/>
</dbReference>
<reference evidence="9" key="1">
    <citation type="submission" date="2022-01" db="EMBL/GenBank/DDBJ databases">
        <authorList>
            <person name="King R."/>
        </authorList>
    </citation>
    <scope>NUCLEOTIDE SEQUENCE</scope>
</reference>
<keyword evidence="10" id="KW-1185">Reference proteome</keyword>
<evidence type="ECO:0000256" key="7">
    <source>
        <dbReference type="SAM" id="Coils"/>
    </source>
</evidence>
<sequence>MPPVSRHCFPYRPNDFMYDPIFTVSGPTDHYKAVLVAKMSAAKFQICPIFPNMFSDLPNYPRVQLVKRRDKPVPSYQDIQKSINKKKDPYIQRPVDVRGSDRARFCVTVMNFPPKDSLPFQESPTFTIEQIKNKATEEVTNAKTRDVEVETIFRESIAQTDPWEPPYKVTGKGDPEVLKLDFLKWGSGLPAGMHEIQLIERARMKVAWEKYINPNILDKQSIQQFREYMQALEMDEWAFREQEISEIQGLRLQLLENMLNEIHDMSNARNLMKMNHVIERIQKQKEEKLAQMRRKSSRELRKLEVERRGFQKRYKEMNVIDEHHDKKSEIYAPLMRHGEHPKRWHLVIDEKLKQYRAQFIGVENISTLPKWLDQATRIDKRTLYSNWPKRRICIRETKWTAPVLKTLHDELRDLRKGAENRPLSLRTKLKQAIEEAHTPEVEGIPIEKEHLYQAIIVLQKVIKGRAAQATIYEGRDTCKELIQELKHSKGLMKNQKERKRRDKFKVKTQQREETIQMKMVEKLQGSLGKLQGIVVGSLLDFLNKELRRLLEERKAHAMCLINERERYKREAVEAGRRQKELRRRREHDEMFKQIVKITQESVDVYLKDIITEGMEFCSKEEATDYIEKLAVQIENETDESYNYEPTIDEQDELIANLVLHFVLPDVQKKIVREKISNIQKHRLKSIHDSIYSKIEDLPAPVYPEATSEEIVADILEELIKKVEDEIEWNIQERELHALDLDLIEEMKVEEVPKRKSMGSARSKRISVQYKDYPDPMELYMSQLLYETVEDESEEGFDLHHYQGDEDLTFKNATLATIPEVDNESSVKD</sequence>
<evidence type="ECO:0000256" key="2">
    <source>
        <dbReference type="ARBA" id="ARBA00022490"/>
    </source>
</evidence>
<keyword evidence="2" id="KW-0963">Cytoplasm</keyword>
<keyword evidence="3" id="KW-0206">Cytoskeleton</keyword>
<protein>
    <recommendedName>
        <fullName evidence="6">Cilia- and flagella-associated protein 91</fullName>
    </recommendedName>
</protein>
<keyword evidence="7" id="KW-0175">Coiled coil</keyword>
<evidence type="ECO:0000313" key="10">
    <source>
        <dbReference type="Proteomes" id="UP001153636"/>
    </source>
</evidence>
<comment type="similarity">
    <text evidence="5">Belongs to the CFAP91 family.</text>
</comment>
<comment type="subcellular location">
    <subcellularLocation>
        <location evidence="1">Cytoplasm</location>
        <location evidence="1">Cytoskeleton</location>
        <location evidence="1">Cilium axoneme</location>
    </subcellularLocation>
</comment>
<accession>A0A9P0DAJ1</accession>
<proteinExistence type="inferred from homology"/>
<dbReference type="PANTHER" id="PTHR22455">
    <property type="entry name" value="CILIA- AND FLAGELLA-ASSOCIATED PROTEIN 91"/>
    <property type="match status" value="1"/>
</dbReference>
<dbReference type="InterPro" id="IPR032840">
    <property type="entry name" value="CFAP91_dom"/>
</dbReference>
<evidence type="ECO:0000313" key="9">
    <source>
        <dbReference type="EMBL" id="CAH1113365.1"/>
    </source>
</evidence>
<keyword evidence="4" id="KW-0966">Cell projection</keyword>
<evidence type="ECO:0000256" key="3">
    <source>
        <dbReference type="ARBA" id="ARBA00023212"/>
    </source>
</evidence>
<dbReference type="Pfam" id="PF14738">
    <property type="entry name" value="CFAP91"/>
    <property type="match status" value="1"/>
</dbReference>
<evidence type="ECO:0000256" key="5">
    <source>
        <dbReference type="ARBA" id="ARBA00029468"/>
    </source>
</evidence>
<dbReference type="PANTHER" id="PTHR22455:SF10">
    <property type="entry name" value="CILIA- AND FLAGELLA-ASSOCIATED PROTEIN 91"/>
    <property type="match status" value="1"/>
</dbReference>
<organism evidence="9 10">
    <name type="scientific">Psylliodes chrysocephalus</name>
    <dbReference type="NCBI Taxonomy" id="3402493"/>
    <lineage>
        <taxon>Eukaryota</taxon>
        <taxon>Metazoa</taxon>
        <taxon>Ecdysozoa</taxon>
        <taxon>Arthropoda</taxon>
        <taxon>Hexapoda</taxon>
        <taxon>Insecta</taxon>
        <taxon>Pterygota</taxon>
        <taxon>Neoptera</taxon>
        <taxon>Endopterygota</taxon>
        <taxon>Coleoptera</taxon>
        <taxon>Polyphaga</taxon>
        <taxon>Cucujiformia</taxon>
        <taxon>Chrysomeloidea</taxon>
        <taxon>Chrysomelidae</taxon>
        <taxon>Galerucinae</taxon>
        <taxon>Alticini</taxon>
        <taxon>Psylliodes</taxon>
    </lineage>
</organism>
<evidence type="ECO:0000259" key="8">
    <source>
        <dbReference type="Pfam" id="PF14738"/>
    </source>
</evidence>